<gene>
    <name evidence="5" type="ORF">KK062_05345</name>
</gene>
<dbReference type="InterPro" id="IPR002577">
    <property type="entry name" value="HTH_HxlR"/>
</dbReference>
<dbReference type="PANTHER" id="PTHR33204">
    <property type="entry name" value="TRANSCRIPTIONAL REGULATOR, MARR FAMILY"/>
    <property type="match status" value="1"/>
</dbReference>
<keyword evidence="3" id="KW-0804">Transcription</keyword>
<evidence type="ECO:0000256" key="3">
    <source>
        <dbReference type="ARBA" id="ARBA00023163"/>
    </source>
</evidence>
<keyword evidence="6" id="KW-1185">Reference proteome</keyword>
<evidence type="ECO:0000256" key="1">
    <source>
        <dbReference type="ARBA" id="ARBA00023015"/>
    </source>
</evidence>
<dbReference type="EMBL" id="JAHESE010000003">
    <property type="protein sequence ID" value="MBT1707635.1"/>
    <property type="molecule type" value="Genomic_DNA"/>
</dbReference>
<dbReference type="GO" id="GO:0003677">
    <property type="term" value="F:DNA binding"/>
    <property type="evidence" value="ECO:0007669"/>
    <property type="project" value="UniProtKB-KW"/>
</dbReference>
<dbReference type="RefSeq" id="WP_254083226.1">
    <property type="nucleotide sequence ID" value="NZ_JAHESE010000003.1"/>
</dbReference>
<comment type="caution">
    <text evidence="5">The sequence shown here is derived from an EMBL/GenBank/DDBJ whole genome shotgun (WGS) entry which is preliminary data.</text>
</comment>
<dbReference type="InterPro" id="IPR036388">
    <property type="entry name" value="WH-like_DNA-bd_sf"/>
</dbReference>
<dbReference type="Pfam" id="PF01638">
    <property type="entry name" value="HxlR"/>
    <property type="match status" value="1"/>
</dbReference>
<dbReference type="Proteomes" id="UP001319080">
    <property type="component" value="Unassembled WGS sequence"/>
</dbReference>
<proteinExistence type="predicted"/>
<sequence length="117" mass="13614">MTERKLTSTNYQNQAFLEERCALNELLYFLSKRWMTDVLFSIEEGNTRFTLLKENLEHISDHILADRLRALEQHHLIQKSYLPGNPPRTEYALTPKGNKLSEMLDGLCGFASLELEL</sequence>
<feature type="domain" description="HTH hxlR-type" evidence="4">
    <location>
        <begin position="21"/>
        <end position="117"/>
    </location>
</feature>
<reference evidence="5 6" key="1">
    <citation type="submission" date="2021-05" db="EMBL/GenBank/DDBJ databases">
        <title>A Polyphasic approach of four new species of the genus Ohtaekwangia: Ohtaekwangia histidinii sp. nov., Ohtaekwangia cretensis sp. nov., Ohtaekwangia indiensis sp. nov., Ohtaekwangia reichenbachii sp. nov. from diverse environment.</title>
        <authorList>
            <person name="Octaviana S."/>
        </authorList>
    </citation>
    <scope>NUCLEOTIDE SEQUENCE [LARGE SCALE GENOMIC DNA]</scope>
    <source>
        <strain evidence="5 6">PWU5</strain>
    </source>
</reference>
<evidence type="ECO:0000259" key="4">
    <source>
        <dbReference type="PROSITE" id="PS51118"/>
    </source>
</evidence>
<protein>
    <submittedName>
        <fullName evidence="5">Helix-turn-helix transcriptional regulator</fullName>
    </submittedName>
</protein>
<organism evidence="5 6">
    <name type="scientific">Dawidia cretensis</name>
    <dbReference type="NCBI Taxonomy" id="2782350"/>
    <lineage>
        <taxon>Bacteria</taxon>
        <taxon>Pseudomonadati</taxon>
        <taxon>Bacteroidota</taxon>
        <taxon>Cytophagia</taxon>
        <taxon>Cytophagales</taxon>
        <taxon>Chryseotaleaceae</taxon>
        <taxon>Dawidia</taxon>
    </lineage>
</organism>
<keyword evidence="1" id="KW-0805">Transcription regulation</keyword>
<accession>A0AAP2DUE5</accession>
<evidence type="ECO:0000313" key="5">
    <source>
        <dbReference type="EMBL" id="MBT1707635.1"/>
    </source>
</evidence>
<dbReference type="AlphaFoldDB" id="A0AAP2DUE5"/>
<dbReference type="PANTHER" id="PTHR33204:SF18">
    <property type="entry name" value="TRANSCRIPTIONAL REGULATORY PROTEIN"/>
    <property type="match status" value="1"/>
</dbReference>
<dbReference type="Gene3D" id="1.10.10.10">
    <property type="entry name" value="Winged helix-like DNA-binding domain superfamily/Winged helix DNA-binding domain"/>
    <property type="match status" value="1"/>
</dbReference>
<keyword evidence="2" id="KW-0238">DNA-binding</keyword>
<evidence type="ECO:0000313" key="6">
    <source>
        <dbReference type="Proteomes" id="UP001319080"/>
    </source>
</evidence>
<evidence type="ECO:0000256" key="2">
    <source>
        <dbReference type="ARBA" id="ARBA00023125"/>
    </source>
</evidence>
<name>A0AAP2DUE5_9BACT</name>
<dbReference type="InterPro" id="IPR036390">
    <property type="entry name" value="WH_DNA-bd_sf"/>
</dbReference>
<dbReference type="PROSITE" id="PS51118">
    <property type="entry name" value="HTH_HXLR"/>
    <property type="match status" value="1"/>
</dbReference>
<dbReference type="SUPFAM" id="SSF46785">
    <property type="entry name" value="Winged helix' DNA-binding domain"/>
    <property type="match status" value="1"/>
</dbReference>